<feature type="transmembrane region" description="Helical" evidence="1">
    <location>
        <begin position="55"/>
        <end position="77"/>
    </location>
</feature>
<dbReference type="EMBL" id="JAFREM010000038">
    <property type="protein sequence ID" value="MBO1308603.1"/>
    <property type="molecule type" value="Genomic_DNA"/>
</dbReference>
<dbReference type="InterPro" id="IPR021683">
    <property type="entry name" value="DUF3267"/>
</dbReference>
<gene>
    <name evidence="2" type="ORF">JZO70_20685</name>
</gene>
<protein>
    <submittedName>
        <fullName evidence="2">DUF3267 domain-containing protein</fullName>
    </submittedName>
</protein>
<sequence>MEKIRSIDIMNDKKLTIRINIVAVILMIFFYIFFTGVTVFWPTGNFGQSYQLGNIIFGLLLLFALIVIHELIHGLFFKLFSPTGKVKFGFKNGMAYAASPGSKYTKGKFAWISAAPFVLITSCLTAAYLLGIMPAGAYILFAATHAGACVGDFYWCLLLVKAPPKTLVEDTEVGIDLYL</sequence>
<name>A0ABS3LG29_9ENTE</name>
<keyword evidence="1" id="KW-0472">Membrane</keyword>
<keyword evidence="3" id="KW-1185">Reference proteome</keyword>
<feature type="transmembrane region" description="Helical" evidence="1">
    <location>
        <begin position="109"/>
        <end position="131"/>
    </location>
</feature>
<proteinExistence type="predicted"/>
<evidence type="ECO:0000313" key="3">
    <source>
        <dbReference type="Proteomes" id="UP000664601"/>
    </source>
</evidence>
<evidence type="ECO:0000313" key="2">
    <source>
        <dbReference type="EMBL" id="MBO1308603.1"/>
    </source>
</evidence>
<feature type="transmembrane region" description="Helical" evidence="1">
    <location>
        <begin position="137"/>
        <end position="160"/>
    </location>
</feature>
<dbReference type="RefSeq" id="WP_207675593.1">
    <property type="nucleotide sequence ID" value="NZ_JAFREM010000038.1"/>
</dbReference>
<organism evidence="2 3">
    <name type="scientific">Candidatus Enterococcus moelleringii</name>
    <dbReference type="NCBI Taxonomy" id="2815325"/>
    <lineage>
        <taxon>Bacteria</taxon>
        <taxon>Bacillati</taxon>
        <taxon>Bacillota</taxon>
        <taxon>Bacilli</taxon>
        <taxon>Lactobacillales</taxon>
        <taxon>Enterococcaceae</taxon>
        <taxon>Enterococcus</taxon>
    </lineage>
</organism>
<reference evidence="2 3" key="1">
    <citation type="submission" date="2021-03" db="EMBL/GenBank/DDBJ databases">
        <title>Enterococcal diversity collection.</title>
        <authorList>
            <person name="Gilmore M.S."/>
            <person name="Schwartzman J."/>
            <person name="Van Tyne D."/>
            <person name="Martin M."/>
            <person name="Earl A.M."/>
            <person name="Manson A.L."/>
            <person name="Straub T."/>
            <person name="Salamzade R."/>
            <person name="Saavedra J."/>
            <person name="Lebreton F."/>
            <person name="Prichula J."/>
            <person name="Schaufler K."/>
            <person name="Gaca A."/>
            <person name="Sgardioli B."/>
            <person name="Wagenaar J."/>
            <person name="Strong T."/>
        </authorList>
    </citation>
    <scope>NUCLEOTIDE SEQUENCE [LARGE SCALE GENOMIC DNA]</scope>
    <source>
        <strain evidence="2 3">669A</strain>
    </source>
</reference>
<keyword evidence="1" id="KW-0812">Transmembrane</keyword>
<dbReference type="Proteomes" id="UP000664601">
    <property type="component" value="Unassembled WGS sequence"/>
</dbReference>
<feature type="transmembrane region" description="Helical" evidence="1">
    <location>
        <begin position="21"/>
        <end position="43"/>
    </location>
</feature>
<dbReference type="Pfam" id="PF11667">
    <property type="entry name" value="DUF3267"/>
    <property type="match status" value="1"/>
</dbReference>
<comment type="caution">
    <text evidence="2">The sequence shown here is derived from an EMBL/GenBank/DDBJ whole genome shotgun (WGS) entry which is preliminary data.</text>
</comment>
<accession>A0ABS3LG29</accession>
<keyword evidence="1" id="KW-1133">Transmembrane helix</keyword>
<evidence type="ECO:0000256" key="1">
    <source>
        <dbReference type="SAM" id="Phobius"/>
    </source>
</evidence>